<dbReference type="InterPro" id="IPR005479">
    <property type="entry name" value="CPAse_ATP-bd"/>
</dbReference>
<sequence>MPDPPETDGVLVPESNSAKSLTCVRSLGSRGIRVVVAAEDPARSPAAASRYCDETVTVPSPHENLLAYKNALLSFAARSDIATVIPNREEDAFVLSRYRSAFAEHVAPIWPSFEALATAQDGYALAGAAAEAGVPAPETALFDDVTDWDRELILKARYAVLTDAYVDHLGPTECEGQIPPRQHAPGPPPDREAVLDHMLGHVPVVQEYVPIETEYSVRALYDDGEAVLTSVRRQDRGMSYAGGASVFRQLVDEPELEALARRLLDHLDWHGLATVQFIEAADTGEYRLLEINPRTWTSIPCDVRAGADYPYAVWQLAVGDRDGIDTDHEIGYATHLLYGELSYLRSVLVDDYPNVERPTVARSLWDVASSVYRHPNFDFVARDDPRPFLRAVRNRIAGGR</sequence>
<proteinExistence type="predicted"/>
<dbReference type="GeneID" id="81124329"/>
<dbReference type="Gene3D" id="3.30.470.20">
    <property type="entry name" value="ATP-grasp fold, B domain"/>
    <property type="match status" value="1"/>
</dbReference>
<name>A0ABD5WID4_9EURY</name>
<dbReference type="PROSITE" id="PS00867">
    <property type="entry name" value="CPSASE_2"/>
    <property type="match status" value="1"/>
</dbReference>
<feature type="domain" description="ATP-grasp" evidence="3">
    <location>
        <begin position="126"/>
        <end position="318"/>
    </location>
</feature>
<dbReference type="AlphaFoldDB" id="A0ABD5WID4"/>
<protein>
    <submittedName>
        <fullName evidence="4">ATP-grasp domain-containing protein</fullName>
    </submittedName>
</protein>
<keyword evidence="2" id="KW-0067">ATP-binding</keyword>
<accession>A0ABD5WID4</accession>
<evidence type="ECO:0000256" key="2">
    <source>
        <dbReference type="PROSITE-ProRule" id="PRU00409"/>
    </source>
</evidence>
<keyword evidence="2" id="KW-0547">Nucleotide-binding</keyword>
<organism evidence="4 5">
    <name type="scientific">Halobaculum lipolyticum</name>
    <dbReference type="NCBI Taxonomy" id="3032001"/>
    <lineage>
        <taxon>Archaea</taxon>
        <taxon>Methanobacteriati</taxon>
        <taxon>Methanobacteriota</taxon>
        <taxon>Stenosarchaea group</taxon>
        <taxon>Halobacteria</taxon>
        <taxon>Halobacteriales</taxon>
        <taxon>Haloferacaceae</taxon>
        <taxon>Halobaculum</taxon>
    </lineage>
</organism>
<dbReference type="InterPro" id="IPR011761">
    <property type="entry name" value="ATP-grasp"/>
</dbReference>
<evidence type="ECO:0000259" key="3">
    <source>
        <dbReference type="PROSITE" id="PS50975"/>
    </source>
</evidence>
<dbReference type="GO" id="GO:0005524">
    <property type="term" value="F:ATP binding"/>
    <property type="evidence" value="ECO:0007669"/>
    <property type="project" value="UniProtKB-UniRule"/>
</dbReference>
<dbReference type="Gene3D" id="3.40.50.20">
    <property type="match status" value="1"/>
</dbReference>
<comment type="cofactor">
    <cofactor evidence="1">
        <name>Mn(2+)</name>
        <dbReference type="ChEBI" id="CHEBI:29035"/>
    </cofactor>
</comment>
<evidence type="ECO:0000313" key="5">
    <source>
        <dbReference type="Proteomes" id="UP001596461"/>
    </source>
</evidence>
<dbReference type="EMBL" id="JBHTAH010000011">
    <property type="protein sequence ID" value="MFC7070539.1"/>
    <property type="molecule type" value="Genomic_DNA"/>
</dbReference>
<comment type="caution">
    <text evidence="4">The sequence shown here is derived from an EMBL/GenBank/DDBJ whole genome shotgun (WGS) entry which is preliminary data.</text>
</comment>
<dbReference type="Pfam" id="PF15632">
    <property type="entry name" value="ATPgrasp_Ter"/>
    <property type="match status" value="1"/>
</dbReference>
<dbReference type="PROSITE" id="PS50975">
    <property type="entry name" value="ATP_GRASP"/>
    <property type="match status" value="1"/>
</dbReference>
<gene>
    <name evidence="4" type="ORF">ACFQL9_12875</name>
</gene>
<dbReference type="RefSeq" id="WP_284032475.1">
    <property type="nucleotide sequence ID" value="NZ_CP126154.1"/>
</dbReference>
<dbReference type="Proteomes" id="UP001596461">
    <property type="component" value="Unassembled WGS sequence"/>
</dbReference>
<dbReference type="SUPFAM" id="SSF56059">
    <property type="entry name" value="Glutathione synthetase ATP-binding domain-like"/>
    <property type="match status" value="1"/>
</dbReference>
<keyword evidence="5" id="KW-1185">Reference proteome</keyword>
<evidence type="ECO:0000256" key="1">
    <source>
        <dbReference type="ARBA" id="ARBA00001936"/>
    </source>
</evidence>
<reference evidence="4 5" key="1">
    <citation type="journal article" date="2019" name="Int. J. Syst. Evol. Microbiol.">
        <title>The Global Catalogue of Microorganisms (GCM) 10K type strain sequencing project: providing services to taxonomists for standard genome sequencing and annotation.</title>
        <authorList>
            <consortium name="The Broad Institute Genomics Platform"/>
            <consortium name="The Broad Institute Genome Sequencing Center for Infectious Disease"/>
            <person name="Wu L."/>
            <person name="Ma J."/>
        </authorList>
    </citation>
    <scope>NUCLEOTIDE SEQUENCE [LARGE SCALE GENOMIC DNA]</scope>
    <source>
        <strain evidence="4 5">DT31</strain>
    </source>
</reference>
<evidence type="ECO:0000313" key="4">
    <source>
        <dbReference type="EMBL" id="MFC7070539.1"/>
    </source>
</evidence>